<gene>
    <name evidence="5" type="ORF">ACFQMG_01640</name>
</gene>
<dbReference type="InterPro" id="IPR046335">
    <property type="entry name" value="LacI/GalR-like_sensor"/>
</dbReference>
<dbReference type="SUPFAM" id="SSF47413">
    <property type="entry name" value="lambda repressor-like DNA-binding domains"/>
    <property type="match status" value="1"/>
</dbReference>
<dbReference type="Pfam" id="PF00356">
    <property type="entry name" value="LacI"/>
    <property type="match status" value="1"/>
</dbReference>
<evidence type="ECO:0000256" key="3">
    <source>
        <dbReference type="ARBA" id="ARBA00023163"/>
    </source>
</evidence>
<dbReference type="Pfam" id="PF13377">
    <property type="entry name" value="Peripla_BP_3"/>
    <property type="match status" value="1"/>
</dbReference>
<keyword evidence="1" id="KW-0805">Transcription regulation</keyword>
<dbReference type="PRINTS" id="PR00036">
    <property type="entry name" value="HTHLACI"/>
</dbReference>
<sequence>MTTDLPPSTRPVTLEHVAKVAGVSRATVSRVVNGKSTVDPELRRVVEEAVAATNYVPNSAARSLVTRRTNSIALVVSEAERRHQALDPFVGRMFTDPHFGRVVSGVIQVLRPQGMQMVLMLADDSASRGQLLGYLRQGHVDGVILVSSNATDPLPQWLSDTRIPAVLASRPASSCPIAYVDVDQREGVRLAVDHLVGIGRRRIATISGPLDMPASQERLAGYREAVAAHGLGEPVVVEGDFTQDGGAVAIRRLLEIAPDLDGVFIASDLMALGALPVLSRSGRRVPEDIAVVGFDDSSPALACDPQLTTVRQPVEDMAAEMARLVLRQIAEPSKAMPMVVFRPSLVVRQSA</sequence>
<dbReference type="Gene3D" id="3.40.50.2300">
    <property type="match status" value="2"/>
</dbReference>
<evidence type="ECO:0000256" key="2">
    <source>
        <dbReference type="ARBA" id="ARBA00023125"/>
    </source>
</evidence>
<organism evidence="5 6">
    <name type="scientific">Kitasatospora paranensis</name>
    <dbReference type="NCBI Taxonomy" id="258053"/>
    <lineage>
        <taxon>Bacteria</taxon>
        <taxon>Bacillati</taxon>
        <taxon>Actinomycetota</taxon>
        <taxon>Actinomycetes</taxon>
        <taxon>Kitasatosporales</taxon>
        <taxon>Streptomycetaceae</taxon>
        <taxon>Kitasatospora</taxon>
    </lineage>
</organism>
<accession>A0ABW2FLX3</accession>
<dbReference type="PROSITE" id="PS50932">
    <property type="entry name" value="HTH_LACI_2"/>
    <property type="match status" value="1"/>
</dbReference>
<dbReference type="Proteomes" id="UP001596435">
    <property type="component" value="Unassembled WGS sequence"/>
</dbReference>
<reference evidence="6" key="1">
    <citation type="journal article" date="2019" name="Int. J. Syst. Evol. Microbiol.">
        <title>The Global Catalogue of Microorganisms (GCM) 10K type strain sequencing project: providing services to taxonomists for standard genome sequencing and annotation.</title>
        <authorList>
            <consortium name="The Broad Institute Genomics Platform"/>
            <consortium name="The Broad Institute Genome Sequencing Center for Infectious Disease"/>
            <person name="Wu L."/>
            <person name="Ma J."/>
        </authorList>
    </citation>
    <scope>NUCLEOTIDE SEQUENCE [LARGE SCALE GENOMIC DNA]</scope>
    <source>
        <strain evidence="6">CGMCC 1.12859</strain>
    </source>
</reference>
<dbReference type="RefSeq" id="WP_345708906.1">
    <property type="nucleotide sequence ID" value="NZ_BAABKV010000001.1"/>
</dbReference>
<dbReference type="EMBL" id="JBHTAJ010000002">
    <property type="protein sequence ID" value="MFC7178261.1"/>
    <property type="molecule type" value="Genomic_DNA"/>
</dbReference>
<dbReference type="CDD" id="cd01392">
    <property type="entry name" value="HTH_LacI"/>
    <property type="match status" value="1"/>
</dbReference>
<evidence type="ECO:0000313" key="6">
    <source>
        <dbReference type="Proteomes" id="UP001596435"/>
    </source>
</evidence>
<comment type="caution">
    <text evidence="5">The sequence shown here is derived from an EMBL/GenBank/DDBJ whole genome shotgun (WGS) entry which is preliminary data.</text>
</comment>
<protein>
    <submittedName>
        <fullName evidence="5">LacI family DNA-binding transcriptional regulator</fullName>
    </submittedName>
</protein>
<keyword evidence="3" id="KW-0804">Transcription</keyword>
<evidence type="ECO:0000259" key="4">
    <source>
        <dbReference type="PROSITE" id="PS50932"/>
    </source>
</evidence>
<dbReference type="Gene3D" id="1.10.260.40">
    <property type="entry name" value="lambda repressor-like DNA-binding domains"/>
    <property type="match status" value="1"/>
</dbReference>
<dbReference type="PANTHER" id="PTHR30146:SF109">
    <property type="entry name" value="HTH-TYPE TRANSCRIPTIONAL REGULATOR GALS"/>
    <property type="match status" value="1"/>
</dbReference>
<keyword evidence="6" id="KW-1185">Reference proteome</keyword>
<evidence type="ECO:0000256" key="1">
    <source>
        <dbReference type="ARBA" id="ARBA00023015"/>
    </source>
</evidence>
<dbReference type="SUPFAM" id="SSF53822">
    <property type="entry name" value="Periplasmic binding protein-like I"/>
    <property type="match status" value="1"/>
</dbReference>
<evidence type="ECO:0000313" key="5">
    <source>
        <dbReference type="EMBL" id="MFC7178261.1"/>
    </source>
</evidence>
<dbReference type="GO" id="GO:0003677">
    <property type="term" value="F:DNA binding"/>
    <property type="evidence" value="ECO:0007669"/>
    <property type="project" value="UniProtKB-KW"/>
</dbReference>
<dbReference type="SMART" id="SM00354">
    <property type="entry name" value="HTH_LACI"/>
    <property type="match status" value="1"/>
</dbReference>
<dbReference type="InterPro" id="IPR028082">
    <property type="entry name" value="Peripla_BP_I"/>
</dbReference>
<name>A0ABW2FLX3_9ACTN</name>
<dbReference type="PANTHER" id="PTHR30146">
    <property type="entry name" value="LACI-RELATED TRANSCRIPTIONAL REPRESSOR"/>
    <property type="match status" value="1"/>
</dbReference>
<feature type="domain" description="HTH lacI-type" evidence="4">
    <location>
        <begin position="12"/>
        <end position="66"/>
    </location>
</feature>
<dbReference type="InterPro" id="IPR010982">
    <property type="entry name" value="Lambda_DNA-bd_dom_sf"/>
</dbReference>
<dbReference type="CDD" id="cd06267">
    <property type="entry name" value="PBP1_LacI_sugar_binding-like"/>
    <property type="match status" value="1"/>
</dbReference>
<keyword evidence="2 5" id="KW-0238">DNA-binding</keyword>
<dbReference type="InterPro" id="IPR000843">
    <property type="entry name" value="HTH_LacI"/>
</dbReference>
<proteinExistence type="predicted"/>